<proteinExistence type="predicted"/>
<dbReference type="OrthoDB" id="2199414at2"/>
<dbReference type="AlphaFoldDB" id="A0A1L8TN70"/>
<evidence type="ECO:0000313" key="2">
    <source>
        <dbReference type="Proteomes" id="UP000182077"/>
    </source>
</evidence>
<protein>
    <submittedName>
        <fullName evidence="1">Uncharacterized protein</fullName>
    </submittedName>
</protein>
<organism evidence="1 2">
    <name type="scientific">Enterococcus hermanniensis</name>
    <dbReference type="NCBI Taxonomy" id="249189"/>
    <lineage>
        <taxon>Bacteria</taxon>
        <taxon>Bacillati</taxon>
        <taxon>Bacillota</taxon>
        <taxon>Bacilli</taxon>
        <taxon>Lactobacillales</taxon>
        <taxon>Enterococcaceae</taxon>
        <taxon>Enterococcus</taxon>
    </lineage>
</organism>
<comment type="caution">
    <text evidence="1">The sequence shown here is derived from an EMBL/GenBank/DDBJ whole genome shotgun (WGS) entry which is preliminary data.</text>
</comment>
<evidence type="ECO:0000313" key="1">
    <source>
        <dbReference type="EMBL" id="OJG45608.1"/>
    </source>
</evidence>
<dbReference type="EMBL" id="JXKQ01000005">
    <property type="protein sequence ID" value="OJG45608.1"/>
    <property type="molecule type" value="Genomic_DNA"/>
</dbReference>
<accession>A0A1L8TN70</accession>
<dbReference type="RefSeq" id="WP_071857782.1">
    <property type="nucleotide sequence ID" value="NZ_JBHSHK010000023.1"/>
</dbReference>
<reference evidence="1 2" key="1">
    <citation type="submission" date="2014-12" db="EMBL/GenBank/DDBJ databases">
        <title>Draft genome sequences of 29 type strains of Enterococci.</title>
        <authorList>
            <person name="Zhong Z."/>
            <person name="Sun Z."/>
            <person name="Liu W."/>
            <person name="Zhang W."/>
            <person name="Zhang H."/>
        </authorList>
    </citation>
    <scope>NUCLEOTIDE SEQUENCE [LARGE SCALE GENOMIC DNA]</scope>
    <source>
        <strain evidence="1 2">DSM 17122</strain>
    </source>
</reference>
<dbReference type="Proteomes" id="UP000182077">
    <property type="component" value="Unassembled WGS sequence"/>
</dbReference>
<keyword evidence="2" id="KW-1185">Reference proteome</keyword>
<gene>
    <name evidence="1" type="ORF">RV04_GL001897</name>
</gene>
<sequence length="179" mass="20979">MFQQKKVYKSMENRNFTSESLLKELEDLKLFKFDNVSFTGLALNIEMLVPQYLRDDNFNLIEVKGGLAKKTYALWFHDLSLAIDIFNHFVDYTNEHFNNYLQESERYQAETGNSPSSPEYKTYFEQGNSMYFHDVLHSVFDLSRKIDLSVEDFKEALAADGIDPSQYVLPTKKVFNNHL</sequence>
<name>A0A1L8TN70_9ENTE</name>